<gene>
    <name evidence="3" type="primary">Ccdc175</name>
</gene>
<feature type="coiled-coil region" evidence="1">
    <location>
        <begin position="365"/>
        <end position="392"/>
    </location>
</feature>
<feature type="coiled-coil region" evidence="1">
    <location>
        <begin position="263"/>
        <end position="339"/>
    </location>
</feature>
<dbReference type="PANTHER" id="PTHR35347:SF1">
    <property type="entry name" value="COILED-COIL DOMAIN-CONTAINING PROTEIN 175"/>
    <property type="match status" value="1"/>
</dbReference>
<accession>A0A1S3EY92</accession>
<protein>
    <submittedName>
        <fullName evidence="3">Coiled-coil domain-containing protein 175</fullName>
    </submittedName>
</protein>
<feature type="coiled-coil region" evidence="1">
    <location>
        <begin position="653"/>
        <end position="705"/>
    </location>
</feature>
<feature type="coiled-coil region" evidence="1">
    <location>
        <begin position="460"/>
        <end position="554"/>
    </location>
</feature>
<reference evidence="3" key="1">
    <citation type="submission" date="2025-08" db="UniProtKB">
        <authorList>
            <consortium name="RefSeq"/>
        </authorList>
    </citation>
    <scope>IDENTIFICATION</scope>
    <source>
        <tissue evidence="3">Kidney</tissue>
    </source>
</reference>
<keyword evidence="2" id="KW-1185">Reference proteome</keyword>
<dbReference type="CTD" id="729665"/>
<organism evidence="2 3">
    <name type="scientific">Dipodomys ordii</name>
    <name type="common">Ord's kangaroo rat</name>
    <dbReference type="NCBI Taxonomy" id="10020"/>
    <lineage>
        <taxon>Eukaryota</taxon>
        <taxon>Metazoa</taxon>
        <taxon>Chordata</taxon>
        <taxon>Craniata</taxon>
        <taxon>Vertebrata</taxon>
        <taxon>Euteleostomi</taxon>
        <taxon>Mammalia</taxon>
        <taxon>Eutheria</taxon>
        <taxon>Euarchontoglires</taxon>
        <taxon>Glires</taxon>
        <taxon>Rodentia</taxon>
        <taxon>Castorimorpha</taxon>
        <taxon>Heteromyidae</taxon>
        <taxon>Dipodomyinae</taxon>
        <taxon>Dipodomys</taxon>
    </lineage>
</organism>
<proteinExistence type="predicted"/>
<evidence type="ECO:0000313" key="3">
    <source>
        <dbReference type="RefSeq" id="XP_012869383.1"/>
    </source>
</evidence>
<feature type="coiled-coil region" evidence="1">
    <location>
        <begin position="168"/>
        <end position="202"/>
    </location>
</feature>
<dbReference type="RefSeq" id="XP_012869383.1">
    <property type="nucleotide sequence ID" value="XM_013013929.1"/>
</dbReference>
<dbReference type="AlphaFoldDB" id="A0A1S3EY92"/>
<dbReference type="InParanoid" id="A0A1S3EY92"/>
<keyword evidence="1" id="KW-0175">Coiled coil</keyword>
<evidence type="ECO:0000256" key="1">
    <source>
        <dbReference type="SAM" id="Coils"/>
    </source>
</evidence>
<dbReference type="OrthoDB" id="10031759at2759"/>
<dbReference type="PANTHER" id="PTHR35347">
    <property type="entry name" value="COILED-COIL DOMAIN-CONTAINING PROTEIN 175"/>
    <property type="match status" value="1"/>
</dbReference>
<evidence type="ECO:0000313" key="2">
    <source>
        <dbReference type="Proteomes" id="UP000081671"/>
    </source>
</evidence>
<dbReference type="InterPro" id="IPR038834">
    <property type="entry name" value="CCDC175"/>
</dbReference>
<dbReference type="Proteomes" id="UP000081671">
    <property type="component" value="Unplaced"/>
</dbReference>
<dbReference type="KEGG" id="dord:105983893"/>
<dbReference type="GeneID" id="105983893"/>
<name>A0A1S3EY92_DIPOR</name>
<sequence length="817" mass="96013">MDHEGAHEDHGILVARSNRHTRAWEVVNNSSKMAWKLLYSLVPELGRNVAISASLSVDLSTVPPTLGSSVATTALEQLFAIEQSLKSDDFKCNEEARIFLKDIAVAVKQLEEMRKNTIDLLEIESMELSRLYFLLETVPAIINREMEECVRDARKLNVSETKEIVRRIVNMDNEIAFLKKSIQELNRMNESLHERQEGLAKEHQYFVQNLNGTMEEKAMVNVFINETYHTISKKKEEVAEQKQWIQDTHCVMEKHESQYLLKKEEIQTKISEIKTQCETKRKETYIRKKILDRLKTKIREMNQTVTATSEDVSEHNLETSRLQSAIKTWQEQVENMKKACTVMDGKMKFFAKHKEQIDITTTNEKSEYMKKIKEVLTDMQKAQVENKDLRGNMFIVSRQHKNFLSDEEKAFMQYKKLYEENQKQIAFIAEKENFLSQRKIDIKNMEEGLTALEDLHQATNDIYREQIKILGDNLERENQRSVINQWKIACARKRHQRWLTGLKGELKDIAQQIEEAELKRIDLLEETTQRQEEIEEFVAEIERLSVALKEEKHKFVRKQKRLLKELNMYEVIFVLHLSTTIVRPMMEYSPESEANESSMDTLARIKVRTCTGTSLCIISKLMDMESMLAFSQSSQQQEAALLKNNIYQFTKDIARYFKNMEKVKTDLKGTREEESRKIKSHYECLRKLEIEIQTNDDKVNILTTENEKIRKHMAYLRNEADNYKKGREFLGQSSNDLSWQLLAQQARYTDLWAEFQATVKDSGRNGEEILQELATLIKKLKERDESIENMSRWLEGNIKKLRLIMKEELPEDRRTII</sequence>
<dbReference type="FunCoup" id="A0A1S3EY92">
    <property type="interactions" value="1"/>
</dbReference>